<dbReference type="GeneID" id="7840112"/>
<dbReference type="InterPro" id="IPR011545">
    <property type="entry name" value="DEAD/DEAH_box_helicase_dom"/>
</dbReference>
<dbReference type="SMART" id="SM00490">
    <property type="entry name" value="HELICc"/>
    <property type="match status" value="2"/>
</dbReference>
<dbReference type="GO" id="GO:1990904">
    <property type="term" value="C:ribonucleoprotein complex"/>
    <property type="evidence" value="ECO:0007669"/>
    <property type="project" value="UniProtKB-KW"/>
</dbReference>
<dbReference type="EMBL" id="GG662449">
    <property type="protein sequence ID" value="EAS04385.2"/>
    <property type="molecule type" value="Genomic_DNA"/>
</dbReference>
<feature type="compositionally biased region" description="Acidic residues" evidence="6">
    <location>
        <begin position="199"/>
        <end position="219"/>
    </location>
</feature>
<organism evidence="9 10">
    <name type="scientific">Tetrahymena thermophila (strain SB210)</name>
    <dbReference type="NCBI Taxonomy" id="312017"/>
    <lineage>
        <taxon>Eukaryota</taxon>
        <taxon>Sar</taxon>
        <taxon>Alveolata</taxon>
        <taxon>Ciliophora</taxon>
        <taxon>Intramacronucleata</taxon>
        <taxon>Oligohymenophorea</taxon>
        <taxon>Hymenostomatida</taxon>
        <taxon>Tetrahymenina</taxon>
        <taxon>Tetrahymenidae</taxon>
        <taxon>Tetrahymena</taxon>
    </lineage>
</organism>
<dbReference type="PIRSF" id="PIRSF039073">
    <property type="entry name" value="BRR2"/>
    <property type="match status" value="1"/>
</dbReference>
<dbReference type="PROSITE" id="PS51194">
    <property type="entry name" value="HELICASE_CTER"/>
    <property type="match status" value="1"/>
</dbReference>
<reference evidence="10" key="1">
    <citation type="journal article" date="2006" name="PLoS Biol.">
        <title>Macronuclear genome sequence of the ciliate Tetrahymena thermophila, a model eukaryote.</title>
        <authorList>
            <person name="Eisen J.A."/>
            <person name="Coyne R.S."/>
            <person name="Wu M."/>
            <person name="Wu D."/>
            <person name="Thiagarajan M."/>
            <person name="Wortman J.R."/>
            <person name="Badger J.H."/>
            <person name="Ren Q."/>
            <person name="Amedeo P."/>
            <person name="Jones K.M."/>
            <person name="Tallon L.J."/>
            <person name="Delcher A.L."/>
            <person name="Salzberg S.L."/>
            <person name="Silva J.C."/>
            <person name="Haas B.J."/>
            <person name="Majoros W.H."/>
            <person name="Farzad M."/>
            <person name="Carlton J.M."/>
            <person name="Smith R.K. Jr."/>
            <person name="Garg J."/>
            <person name="Pearlman R.E."/>
            <person name="Karrer K.M."/>
            <person name="Sun L."/>
            <person name="Manning G."/>
            <person name="Elde N.C."/>
            <person name="Turkewitz A.P."/>
            <person name="Asai D.J."/>
            <person name="Wilkes D.E."/>
            <person name="Wang Y."/>
            <person name="Cai H."/>
            <person name="Collins K."/>
            <person name="Stewart B.A."/>
            <person name="Lee S.R."/>
            <person name="Wilamowska K."/>
            <person name="Weinberg Z."/>
            <person name="Ruzzo W.L."/>
            <person name="Wloga D."/>
            <person name="Gaertig J."/>
            <person name="Frankel J."/>
            <person name="Tsao C.-C."/>
            <person name="Gorovsky M.A."/>
            <person name="Keeling P.J."/>
            <person name="Waller R.F."/>
            <person name="Patron N.J."/>
            <person name="Cherry J.M."/>
            <person name="Stover N.A."/>
            <person name="Krieger C.J."/>
            <person name="del Toro C."/>
            <person name="Ryder H.F."/>
            <person name="Williamson S.C."/>
            <person name="Barbeau R.A."/>
            <person name="Hamilton E.P."/>
            <person name="Orias E."/>
        </authorList>
    </citation>
    <scope>NUCLEOTIDE SEQUENCE [LARGE SCALE GENOMIC DNA]</scope>
    <source>
        <strain evidence="10">SB210</strain>
    </source>
</reference>
<dbReference type="InterPro" id="IPR036390">
    <property type="entry name" value="WH_DNA-bd_sf"/>
</dbReference>
<dbReference type="SMART" id="SM00973">
    <property type="entry name" value="Sec63"/>
    <property type="match status" value="2"/>
</dbReference>
<feature type="compositionally biased region" description="Polar residues" evidence="6">
    <location>
        <begin position="7"/>
        <end position="17"/>
    </location>
</feature>
<evidence type="ECO:0000259" key="8">
    <source>
        <dbReference type="PROSITE" id="PS51194"/>
    </source>
</evidence>
<evidence type="ECO:0000259" key="7">
    <source>
        <dbReference type="PROSITE" id="PS51192"/>
    </source>
</evidence>
<gene>
    <name evidence="9" type="ORF">TTHERM_00302060</name>
</gene>
<dbReference type="InterPro" id="IPR014756">
    <property type="entry name" value="Ig_E-set"/>
</dbReference>
<dbReference type="SUPFAM" id="SSF52540">
    <property type="entry name" value="P-loop containing nucleoside triphosphate hydrolases"/>
    <property type="match status" value="4"/>
</dbReference>
<dbReference type="InterPro" id="IPR003593">
    <property type="entry name" value="AAA+_ATPase"/>
</dbReference>
<evidence type="ECO:0000313" key="9">
    <source>
        <dbReference type="EMBL" id="EAS04385.2"/>
    </source>
</evidence>
<dbReference type="STRING" id="312017.I7MM90"/>
<dbReference type="SMART" id="SM00382">
    <property type="entry name" value="AAA"/>
    <property type="match status" value="2"/>
</dbReference>
<dbReference type="FunCoup" id="I7MM90">
    <property type="interactions" value="484"/>
</dbReference>
<dbReference type="InterPro" id="IPR050474">
    <property type="entry name" value="Hel308_SKI2-like"/>
</dbReference>
<evidence type="ECO:0000256" key="2">
    <source>
        <dbReference type="ARBA" id="ARBA00022741"/>
    </source>
</evidence>
<keyword evidence="1" id="KW-0677">Repeat</keyword>
<feature type="domain" description="Helicase C-terminal" evidence="8">
    <location>
        <begin position="726"/>
        <end position="932"/>
    </location>
</feature>
<feature type="compositionally biased region" description="Acidic residues" evidence="6">
    <location>
        <begin position="228"/>
        <end position="242"/>
    </location>
</feature>
<dbReference type="Pfam" id="PF00271">
    <property type="entry name" value="Helicase_C"/>
    <property type="match status" value="1"/>
</dbReference>
<dbReference type="InterPro" id="IPR048863">
    <property type="entry name" value="BRR2_plug"/>
</dbReference>
<proteinExistence type="predicted"/>
<dbReference type="InterPro" id="IPR001650">
    <property type="entry name" value="Helicase_C-like"/>
</dbReference>
<dbReference type="GO" id="GO:0003676">
    <property type="term" value="F:nucleic acid binding"/>
    <property type="evidence" value="ECO:0007669"/>
    <property type="project" value="InterPro"/>
</dbReference>
<dbReference type="FunFam" id="3.40.50.300:FF:000062">
    <property type="entry name" value="U5 small nuclear ribonucleoprotein helicase"/>
    <property type="match status" value="1"/>
</dbReference>
<dbReference type="eggNOG" id="KOG0951">
    <property type="taxonomic scope" value="Eukaryota"/>
</dbReference>
<evidence type="ECO:0000256" key="3">
    <source>
        <dbReference type="ARBA" id="ARBA00022801"/>
    </source>
</evidence>
<dbReference type="FunFam" id="1.10.3380.10:FF:000002">
    <property type="entry name" value="Activating signal cointegrator 1 complex subunit 3"/>
    <property type="match status" value="1"/>
</dbReference>
<feature type="domain" description="Helicase ATP-binding" evidence="7">
    <location>
        <begin position="1388"/>
        <end position="1578"/>
    </location>
</feature>
<dbReference type="SUPFAM" id="SSF81296">
    <property type="entry name" value="E set domains"/>
    <property type="match status" value="1"/>
</dbReference>
<dbReference type="InterPro" id="IPR057842">
    <property type="entry name" value="WH_MER3"/>
</dbReference>
<dbReference type="OrthoDB" id="5575at2759"/>
<dbReference type="InterPro" id="IPR004179">
    <property type="entry name" value="Sec63-dom"/>
</dbReference>
<evidence type="ECO:0000256" key="5">
    <source>
        <dbReference type="ARBA" id="ARBA00022840"/>
    </source>
</evidence>
<dbReference type="FunFam" id="3.40.50.300:FF:000102">
    <property type="entry name" value="RNA helicase, activating signal cointegrator 1"/>
    <property type="match status" value="1"/>
</dbReference>
<dbReference type="Pfam" id="PF02889">
    <property type="entry name" value="Sec63"/>
    <property type="match status" value="2"/>
</dbReference>
<dbReference type="GO" id="GO:0005524">
    <property type="term" value="F:ATP binding"/>
    <property type="evidence" value="ECO:0007669"/>
    <property type="project" value="UniProtKB-KW"/>
</dbReference>
<evidence type="ECO:0000256" key="1">
    <source>
        <dbReference type="ARBA" id="ARBA00022737"/>
    </source>
</evidence>
<dbReference type="InterPro" id="IPR035892">
    <property type="entry name" value="C2_domain_sf"/>
</dbReference>
<dbReference type="GO" id="GO:0005634">
    <property type="term" value="C:nucleus"/>
    <property type="evidence" value="ECO:0007669"/>
    <property type="project" value="TreeGrafter"/>
</dbReference>
<dbReference type="RefSeq" id="XP_001024630.2">
    <property type="nucleotide sequence ID" value="XM_001024630.2"/>
</dbReference>
<evidence type="ECO:0000256" key="4">
    <source>
        <dbReference type="ARBA" id="ARBA00022806"/>
    </source>
</evidence>
<dbReference type="PANTHER" id="PTHR47961:SF4">
    <property type="entry name" value="ACTIVATING SIGNAL COINTEGRATOR 1 COMPLEX SUBUNIT 3"/>
    <property type="match status" value="1"/>
</dbReference>
<keyword evidence="10" id="KW-1185">Reference proteome</keyword>
<dbReference type="GO" id="GO:0016787">
    <property type="term" value="F:hydrolase activity"/>
    <property type="evidence" value="ECO:0007669"/>
    <property type="project" value="UniProtKB-KW"/>
</dbReference>
<dbReference type="PANTHER" id="PTHR47961">
    <property type="entry name" value="DNA POLYMERASE THETA, PUTATIVE (AFU_ORTHOLOGUE AFUA_1G05260)-RELATED"/>
    <property type="match status" value="1"/>
</dbReference>
<dbReference type="FunFam" id="1.10.10.10:FF:000024">
    <property type="entry name" value="U5 small nuclear ribonucleoprotein helicase"/>
    <property type="match status" value="1"/>
</dbReference>
<dbReference type="GO" id="GO:0006397">
    <property type="term" value="P:mRNA processing"/>
    <property type="evidence" value="ECO:0007669"/>
    <property type="project" value="UniProtKB-ARBA"/>
</dbReference>
<accession>I7MM90</accession>
<dbReference type="Gene3D" id="1.10.3380.10">
    <property type="entry name" value="Sec63 N-terminal domain-like domain"/>
    <property type="match status" value="2"/>
</dbReference>
<dbReference type="Pfam" id="PF23445">
    <property type="entry name" value="WHD_SNRNP200"/>
    <property type="match status" value="2"/>
</dbReference>
<dbReference type="KEGG" id="tet:TTHERM_00302060"/>
<dbReference type="Pfam" id="PF18149">
    <property type="entry name" value="Helicase_PWI"/>
    <property type="match status" value="1"/>
</dbReference>
<dbReference type="FunFam" id="1.10.10.10:FF:000012">
    <property type="entry name" value="U5 small nuclear ribonucleoprotein helicase"/>
    <property type="match status" value="1"/>
</dbReference>
<dbReference type="InParanoid" id="I7MM90"/>
<sequence length="2216" mass="255949">MADQRQVIDQFNTQANEVIQGERQRGDENTGEPISLVGHLDSLKMGEYAVRQNPKKILDMMKKNEDSKLKKKKADNLVQPKKKTKIKIEKKDILNAEIDPSILYKPKTNENRILYESILSKVNKILTDQPRDVLISVTDNILATLKNDNQRDKEKKKEIDQLIQTEIPQEIFDSLLTTAMQINDYNQSYEQNEQKYGNDEDQDMGIDEEDDEDDNDDDQIQAQVQDQQDIDEESDQEDEDQEQNQQIKALNGDNFSNQNEKNDPNNIDVRAIDAYWLQTKLNDIYNDPMQAQKKDKEILSVLNEQNNIICQSQLIKILGYDQFDLISLLEKNRHKIYFCTLLQRAEKQQEKDQIIEQMRSTEAGERVWEQLQNIDKKYKSDHLNKFDSKSKMANLKGKEMDIEELITANKITDEEFNKISKKILDLESLVFQEGSHFMSTQQFTAPERATNCSYKGYEETIINATQIKINAELKQVTALPEWAQKPFVDKEVNIKEFNPIQSAVFDCAFNRTENMLVCAPTGAGKTNIALLAILNVIGKYIDRRGVVNLNKFKIVYLAPMKALVGEMVLTFTQRLKYYGITVRELTGDSQLSKEQIDSTQLIIATPEKWDIITRKAGDRTYTELVRLLIIDEIHLLHDQRGPVLEALVARTIRMTEQTQENVRIVGLSATLPNFADVQNFLRVKPLNKKENTGGMFFFDHTYRPVPLQQSFIGISEKKAAKRMLLTNEILYQKVEQRASKDQPLFIFVHSRRDTVKTANFLRQQAYQMNELNKFVEEGSNAEEILKKAAENIQNKDLKEMIVQGFAVHHAGLSRDDRDIVENLFFQNRYQKTIKVLVCTATLAWGVNMPASCVIIKGTQVYSPELGKWTELSPQDMIQMVGRAGRPGFDLRGESIVITSFQEKNYYLSLLNQQLPIESQFISQLPDQLNAEIVLGTVSNIKEAVDWLGYTYLYIRMLRSPKVYHISDEEYENDRLLVKHRANLIHSAATLLDKYGLIKYDKKTGIFQSTSLGKISSHYYIKYPSMEIYNKHLKQNMGVIELLKVFSLSNEFKYIPIREEEKAELSRLMESVPIPVKGSIEEPSSKINVLLQAYIGKLPMEGYALNADMIFVTQSAGRIMRAIFEISLKRGWAYVAENALNLCKMIDKQMWSCMTPIRQFRQSSNKKFGKIGESIFRKIEKIEQMTFNRLKAMNEQQLMELLKTGDTKNNKLGAILKNRIRMMPELKITVDKIPITRSCLQVTITIDKGDFQWEDSFHGDSEPFWILVTDCDEEELLYHEYFTAKKHKLCAKRSEDEQSPYVFQFIVSLFENLHPVYYIKVISDRWIQCETIEPLFFKDLILPEQFSAPTKLLEFQLVPTSELRFPEGEAVLKELGITTFNKIQTQVLNQFYSQSENIFLGAPTGSGKTACIIVAMLRIFKTYYENKKVIYVAPFESICQNMYKLFSKAFKHLGKKVAILTGQTKTDNQIFTKYDIIISTPENWDINTRKWKKTQQIINKNIKLFIADELHMLNECNSTYEVIVSRMRQFSSLLSSKSEGKQEGKKEVNHNFQIIGLATSVADYKEMASWIGANPSNTFNFSPDVRPYPVDLHITGFEQHHRKARLISMQKHMYQGLKLFLKSPQQQGIIFVSDRKQAKITAIDLQTLAAGDNNPQKFLKVPYDSIQEIVESLRDLSLRQSLKYGVGFIYEGMSEQEREVVESLYQSGAIQVLISTYKLCWELNLHSQVVIILDNQRYDGREKRYIDYTIPDMLQMIAYAKSKNASAQNAQAAKCLVFCHSPKKEYYKKFLFEPFPVESILSENITNHICGEIYAERITSLPACIDWSTWTFMYRRLSQNPYFYGLREVSGPAINDFLCDLFEKAIEYLIEYKCVKELEQHNLALLSLGSIAGYYYIDVQTIQMFNERIKPDQSTKHLINIICSANEFLDIPVRHQEENLLKQLNQQIMYPVDSSIEVFNDPNVKAYILLQAYFSRLNLSADFSYDQKLVLDKAVNLTHGLIEVINSNGLPKEAIKAMRFSHMIVQAVWTDSSPLLQLPHFNEKIVKALADLDVKSINDLLNNDEARDQVFEQFKFSESEIEEIANAANRYPDINFTYSIQNVNSIYEGDDKVNMKISITREGEDYTDFVVAPYYPKQKEELWWVMVADTNKNILRCIKKLGFKQKADVDFQFDVPEAGSHELRIILMCDSYLGCDTGKQFTLNVKRRGANGSMEDE</sequence>
<dbReference type="Pfam" id="PF21188">
    <property type="entry name" value="BRR2_plug"/>
    <property type="match status" value="1"/>
</dbReference>
<dbReference type="GO" id="GO:0004386">
    <property type="term" value="F:helicase activity"/>
    <property type="evidence" value="ECO:0007669"/>
    <property type="project" value="UniProtKB-KW"/>
</dbReference>
<feature type="region of interest" description="Disordered" evidence="6">
    <location>
        <begin position="1"/>
        <end position="32"/>
    </location>
</feature>
<dbReference type="Gene3D" id="1.10.10.10">
    <property type="entry name" value="Winged helix-like DNA-binding domain superfamily/Winged helix DNA-binding domain"/>
    <property type="match status" value="2"/>
</dbReference>
<dbReference type="Gene3D" id="3.40.50.300">
    <property type="entry name" value="P-loop containing nucleotide triphosphate hydrolases"/>
    <property type="match status" value="4"/>
</dbReference>
<feature type="domain" description="Helicase ATP-binding" evidence="7">
    <location>
        <begin position="506"/>
        <end position="689"/>
    </location>
</feature>
<keyword evidence="4 9" id="KW-0347">Helicase</keyword>
<dbReference type="PROSITE" id="PS51192">
    <property type="entry name" value="HELICASE_ATP_BIND_1"/>
    <property type="match status" value="2"/>
</dbReference>
<dbReference type="SMART" id="SM00487">
    <property type="entry name" value="DEXDc"/>
    <property type="match status" value="2"/>
</dbReference>
<dbReference type="InterPro" id="IPR036388">
    <property type="entry name" value="WH-like_DNA-bd_sf"/>
</dbReference>
<keyword evidence="2" id="KW-0547">Nucleotide-binding</keyword>
<name>I7MM90_TETTS</name>
<protein>
    <submittedName>
        <fullName evidence="9">Small nuclear ribonucleoprotein helicase</fullName>
    </submittedName>
</protein>
<dbReference type="InterPro" id="IPR027417">
    <property type="entry name" value="P-loop_NTPase"/>
</dbReference>
<dbReference type="Gene3D" id="1.10.150.20">
    <property type="entry name" value="5' to 3' exonuclease, C-terminal subdomain"/>
    <property type="match status" value="2"/>
</dbReference>
<evidence type="ECO:0000256" key="6">
    <source>
        <dbReference type="SAM" id="MobiDB-lite"/>
    </source>
</evidence>
<dbReference type="InterPro" id="IPR041094">
    <property type="entry name" value="Brr2_helicase_PWI"/>
</dbReference>
<dbReference type="SUPFAM" id="SSF46785">
    <property type="entry name" value="Winged helix' DNA-binding domain"/>
    <property type="match status" value="1"/>
</dbReference>
<keyword evidence="5" id="KW-0067">ATP-binding</keyword>
<dbReference type="SUPFAM" id="SSF158702">
    <property type="entry name" value="Sec63 N-terminal domain-like"/>
    <property type="match status" value="2"/>
</dbReference>
<evidence type="ECO:0000313" key="10">
    <source>
        <dbReference type="Proteomes" id="UP000009168"/>
    </source>
</evidence>
<dbReference type="FunFam" id="1.10.3380.10:FF:000001">
    <property type="entry name" value="U5 small nuclear ribonucleoprotein helicase"/>
    <property type="match status" value="1"/>
</dbReference>
<feature type="region of interest" description="Disordered" evidence="6">
    <location>
        <begin position="193"/>
        <end position="266"/>
    </location>
</feature>
<dbReference type="InterPro" id="IPR014001">
    <property type="entry name" value="Helicase_ATP-bd"/>
</dbReference>
<dbReference type="Gene3D" id="2.60.40.150">
    <property type="entry name" value="C2 domain"/>
    <property type="match status" value="2"/>
</dbReference>
<dbReference type="Proteomes" id="UP000009168">
    <property type="component" value="Unassembled WGS sequence"/>
</dbReference>
<keyword evidence="3" id="KW-0378">Hydrolase</keyword>
<keyword evidence="9" id="KW-0687">Ribonucleoprotein</keyword>
<dbReference type="CDD" id="cd18795">
    <property type="entry name" value="SF2_C_Ski2"/>
    <property type="match status" value="1"/>
</dbReference>
<dbReference type="Pfam" id="PF00270">
    <property type="entry name" value="DEAD"/>
    <property type="match status" value="2"/>
</dbReference>